<sequence>MLIVHAYRDDLAIADLGACDIVISIAQQLWNSNVQPLSISIMTPKKTCAMGQPKLKLFHALYELSGVSPASAPQQQPKLVMLADKNTRNIRLMSNLSDNEARGFPNQDAIVRTPLLLTMMEAFPSGNGRRDPKQAYGNDSGQLALDYLADEGWQWQEDIGSWAHCHHVSSPMGFKHQKQNQLNHPQQDSPIPSLPCEQAPWKPTPGPNGTQWSEDLFHEPSQPNEPPIPGLSPSSRPHEDVLTCDPDPEVALTQSMEEPFVPSPEIPPIAPENPTASSPSLPQ</sequence>
<proteinExistence type="predicted"/>
<comment type="caution">
    <text evidence="2">The sequence shown here is derived from an EMBL/GenBank/DDBJ whole genome shotgun (WGS) entry which is preliminary data.</text>
</comment>
<dbReference type="EMBL" id="AVOT02072322">
    <property type="protein sequence ID" value="MBW0562295.1"/>
    <property type="molecule type" value="Genomic_DNA"/>
</dbReference>
<dbReference type="AlphaFoldDB" id="A0A9Q3PIC7"/>
<evidence type="ECO:0000256" key="1">
    <source>
        <dbReference type="SAM" id="MobiDB-lite"/>
    </source>
</evidence>
<feature type="compositionally biased region" description="Polar residues" evidence="1">
    <location>
        <begin position="274"/>
        <end position="283"/>
    </location>
</feature>
<keyword evidence="3" id="KW-1185">Reference proteome</keyword>
<name>A0A9Q3PIC7_9BASI</name>
<feature type="compositionally biased region" description="Pro residues" evidence="1">
    <location>
        <begin position="261"/>
        <end position="271"/>
    </location>
</feature>
<evidence type="ECO:0000313" key="2">
    <source>
        <dbReference type="EMBL" id="MBW0562295.1"/>
    </source>
</evidence>
<organism evidence="2 3">
    <name type="scientific">Austropuccinia psidii MF-1</name>
    <dbReference type="NCBI Taxonomy" id="1389203"/>
    <lineage>
        <taxon>Eukaryota</taxon>
        <taxon>Fungi</taxon>
        <taxon>Dikarya</taxon>
        <taxon>Basidiomycota</taxon>
        <taxon>Pucciniomycotina</taxon>
        <taxon>Pucciniomycetes</taxon>
        <taxon>Pucciniales</taxon>
        <taxon>Sphaerophragmiaceae</taxon>
        <taxon>Austropuccinia</taxon>
    </lineage>
</organism>
<reference evidence="2" key="1">
    <citation type="submission" date="2021-03" db="EMBL/GenBank/DDBJ databases">
        <title>Draft genome sequence of rust myrtle Austropuccinia psidii MF-1, a brazilian biotype.</title>
        <authorList>
            <person name="Quecine M.C."/>
            <person name="Pachon D.M.R."/>
            <person name="Bonatelli M.L."/>
            <person name="Correr F.H."/>
            <person name="Franceschini L.M."/>
            <person name="Leite T.F."/>
            <person name="Margarido G.R.A."/>
            <person name="Almeida C.A."/>
            <person name="Ferrarezi J.A."/>
            <person name="Labate C.A."/>
        </authorList>
    </citation>
    <scope>NUCLEOTIDE SEQUENCE</scope>
    <source>
        <strain evidence="2">MF-1</strain>
    </source>
</reference>
<accession>A0A9Q3PIC7</accession>
<protein>
    <submittedName>
        <fullName evidence="2">Uncharacterized protein</fullName>
    </submittedName>
</protein>
<gene>
    <name evidence="2" type="ORF">O181_102010</name>
</gene>
<evidence type="ECO:0000313" key="3">
    <source>
        <dbReference type="Proteomes" id="UP000765509"/>
    </source>
</evidence>
<feature type="compositionally biased region" description="Polar residues" evidence="1">
    <location>
        <begin position="179"/>
        <end position="190"/>
    </location>
</feature>
<feature type="region of interest" description="Disordered" evidence="1">
    <location>
        <begin position="173"/>
        <end position="283"/>
    </location>
</feature>
<dbReference type="Proteomes" id="UP000765509">
    <property type="component" value="Unassembled WGS sequence"/>
</dbReference>